<dbReference type="Gene3D" id="2.40.420.10">
    <property type="entry name" value="conserved putative lor/sdh protein from methanococcus maripaludis s2 domain"/>
    <property type="match status" value="1"/>
</dbReference>
<dbReference type="GO" id="GO:0008473">
    <property type="term" value="F:ornithine cyclodeaminase activity"/>
    <property type="evidence" value="ECO:0007669"/>
    <property type="project" value="UniProtKB-EC"/>
</dbReference>
<proteinExistence type="inferred from homology"/>
<evidence type="ECO:0000313" key="14">
    <source>
        <dbReference type="EMBL" id="SMH70732.1"/>
    </source>
</evidence>
<organism evidence="14 15">
    <name type="scientific">Candidatus Nitrosotalea okcheonensis</name>
    <dbReference type="NCBI Taxonomy" id="1903276"/>
    <lineage>
        <taxon>Archaea</taxon>
        <taxon>Nitrososphaerota</taxon>
        <taxon>Nitrososphaeria</taxon>
        <taxon>Nitrosotaleales</taxon>
        <taxon>Nitrosotaleaceae</taxon>
        <taxon>Nitrosotalea</taxon>
    </lineage>
</organism>
<reference evidence="15" key="1">
    <citation type="submission" date="2017-03" db="EMBL/GenBank/DDBJ databases">
        <authorList>
            <person name="Herbold C."/>
        </authorList>
    </citation>
    <scope>NUCLEOTIDE SEQUENCE [LARGE SCALE GENOMIC DNA]</scope>
</reference>
<dbReference type="NCBIfam" id="TIGR00300">
    <property type="entry name" value="TIGR00300 family protein"/>
    <property type="match status" value="1"/>
</dbReference>
<comment type="function">
    <text evidence="6">Catalyzes the conversion of ornithine to proline, with the release of ammonia.</text>
</comment>
<keyword evidence="15" id="KW-1185">Reference proteome</keyword>
<dbReference type="InterPro" id="IPR007545">
    <property type="entry name" value="LOR/SDH_bifunc_enz_cons_dom"/>
</dbReference>
<keyword evidence="3" id="KW-0520">NAD</keyword>
<name>A0A2H1FD81_9ARCH</name>
<evidence type="ECO:0000256" key="3">
    <source>
        <dbReference type="ARBA" id="ARBA00023027"/>
    </source>
</evidence>
<evidence type="ECO:0000256" key="10">
    <source>
        <dbReference type="ARBA" id="ARBA00081581"/>
    </source>
</evidence>
<evidence type="ECO:0000256" key="1">
    <source>
        <dbReference type="ARBA" id="ARBA00001911"/>
    </source>
</evidence>
<evidence type="ECO:0000256" key="6">
    <source>
        <dbReference type="ARBA" id="ARBA00056756"/>
    </source>
</evidence>
<evidence type="ECO:0000256" key="4">
    <source>
        <dbReference type="ARBA" id="ARBA00023239"/>
    </source>
</evidence>
<feature type="domain" description="LOR/SDH bifunctional enzyme conserved" evidence="11">
    <location>
        <begin position="7"/>
        <end position="104"/>
    </location>
</feature>
<dbReference type="RefSeq" id="WP_157926825.1">
    <property type="nucleotide sequence ID" value="NZ_LT841358.1"/>
</dbReference>
<evidence type="ECO:0000259" key="13">
    <source>
        <dbReference type="Pfam" id="PF21571"/>
    </source>
</evidence>
<dbReference type="Gene3D" id="3.40.50.10690">
    <property type="entry name" value="putative lor/sdh protein like domains"/>
    <property type="match status" value="1"/>
</dbReference>
<dbReference type="AlphaFoldDB" id="A0A2H1FD81"/>
<comment type="catalytic activity">
    <reaction evidence="5">
        <text>L-ornithine = L-proline + NH4(+)</text>
        <dbReference type="Rhea" id="RHEA:24368"/>
        <dbReference type="ChEBI" id="CHEBI:28938"/>
        <dbReference type="ChEBI" id="CHEBI:46911"/>
        <dbReference type="ChEBI" id="CHEBI:60039"/>
        <dbReference type="EC" id="4.3.1.12"/>
    </reaction>
</comment>
<sequence length="412" mass="45821">MTKKFSHDIEVKGHLIDSMILTKIFDVIMDLKGEFQVQEFKVGKHKKDESYAKLSIHGQSQGHLDKILEAVYREGATSRIQQEISLKKAQKNMVMPDDFYSTTNNHTEIFYSGKWIRVENMMMDKCIIVKKNRAFCTPIRDIKKGDMIIVGEKGIRVTPPERPREGVNLFQFMSSGSSSERPTQHIARKVAEDIYKIKKQGGKIVLVGGPAIVHTGASDSISLLIKLGFINAVLAGNALAVHDIEYSTLGTSLGMNVQDGTLAVRGHRNHMQAINAVFKAGSIRTMVEKKVLKKGIMFECVKNKVPFVLAGSLRDDGPLPDVITDMTIAQRKYKEIVKDAKLVIMVSTMLHSIATGNMLPADVKVIVVDISQPTVTKLMDRGTWQALGIVTDVGAFLPLVTQEIQRLLKQHV</sequence>
<dbReference type="Pfam" id="PF04455">
    <property type="entry name" value="Saccharop_dh_N"/>
    <property type="match status" value="1"/>
</dbReference>
<dbReference type="EC" id="4.3.1.12" evidence="8"/>
<dbReference type="CDD" id="cd12144">
    <property type="entry name" value="SDH_N_domain"/>
    <property type="match status" value="1"/>
</dbReference>
<dbReference type="Pfam" id="PF21570">
    <property type="entry name" value="ArgZ-like_C_2nd"/>
    <property type="match status" value="1"/>
</dbReference>
<feature type="domain" description="Arginine dihydrolase ArgZ/ArgE-like C-terminal second subdomain" evidence="12">
    <location>
        <begin position="189"/>
        <end position="399"/>
    </location>
</feature>
<evidence type="ECO:0000313" key="15">
    <source>
        <dbReference type="Proteomes" id="UP000230607"/>
    </source>
</evidence>
<dbReference type="Proteomes" id="UP000230607">
    <property type="component" value="Chromosome 1"/>
</dbReference>
<evidence type="ECO:0000256" key="8">
    <source>
        <dbReference type="ARBA" id="ARBA00066346"/>
    </source>
</evidence>
<evidence type="ECO:0000256" key="9">
    <source>
        <dbReference type="ARBA" id="ARBA00072993"/>
    </source>
</evidence>
<dbReference type="InterPro" id="IPR005239">
    <property type="entry name" value="ArgZ/ArgE-like"/>
</dbReference>
<evidence type="ECO:0000256" key="2">
    <source>
        <dbReference type="ARBA" id="ARBA00022741"/>
    </source>
</evidence>
<evidence type="ECO:0000259" key="12">
    <source>
        <dbReference type="Pfam" id="PF21570"/>
    </source>
</evidence>
<feature type="domain" description="Arginine dihydrolase ArgZ/ArgE-like C-terminal first subdomain" evidence="13">
    <location>
        <begin position="106"/>
        <end position="186"/>
    </location>
</feature>
<protein>
    <recommendedName>
        <fullName evidence="9">Ornithine cyclodeaminase</fullName>
        <ecNumber evidence="8">4.3.1.12</ecNumber>
    </recommendedName>
    <alternativeName>
        <fullName evidence="10">Archaeal ornithine cyclodeaminase</fullName>
    </alternativeName>
</protein>
<dbReference type="Pfam" id="PF21571">
    <property type="entry name" value="ArgZ-like_C_1st"/>
    <property type="match status" value="1"/>
</dbReference>
<dbReference type="InterPro" id="IPR048963">
    <property type="entry name" value="ArgZ/ArgE-like_C_2nd"/>
</dbReference>
<dbReference type="InterPro" id="IPR048964">
    <property type="entry name" value="ArgZ/ArgE-like_C_1st"/>
</dbReference>
<gene>
    <name evidence="14" type="ORF">NCS_10539</name>
</gene>
<dbReference type="OrthoDB" id="64170at2157"/>
<evidence type="ECO:0000256" key="5">
    <source>
        <dbReference type="ARBA" id="ARBA00052109"/>
    </source>
</evidence>
<dbReference type="EMBL" id="LT841358">
    <property type="protein sequence ID" value="SMH70732.1"/>
    <property type="molecule type" value="Genomic_DNA"/>
</dbReference>
<accession>A0A2H1FD81</accession>
<comment type="cofactor">
    <cofactor evidence="1">
        <name>NAD(+)</name>
        <dbReference type="ChEBI" id="CHEBI:57540"/>
    </cofactor>
</comment>
<keyword evidence="4" id="KW-0456">Lyase</keyword>
<evidence type="ECO:0000256" key="7">
    <source>
        <dbReference type="ARBA" id="ARBA00061348"/>
    </source>
</evidence>
<evidence type="ECO:0000259" key="11">
    <source>
        <dbReference type="Pfam" id="PF04455"/>
    </source>
</evidence>
<dbReference type="GO" id="GO:0000166">
    <property type="term" value="F:nucleotide binding"/>
    <property type="evidence" value="ECO:0007669"/>
    <property type="project" value="UniProtKB-KW"/>
</dbReference>
<keyword evidence="2" id="KW-0547">Nucleotide-binding</keyword>
<comment type="similarity">
    <text evidence="7">Belongs to the AgrE/ArgZ ornithine cyclodeaminase family.</text>
</comment>